<evidence type="ECO:0000313" key="5">
    <source>
        <dbReference type="EMBL" id="KPL58902.1"/>
    </source>
</evidence>
<dbReference type="OrthoDB" id="9791837at2"/>
<dbReference type="RefSeq" id="WP_060673197.1">
    <property type="nucleotide sequence ID" value="NZ_LIXZ01000011.1"/>
</dbReference>
<dbReference type="Pfam" id="PF08241">
    <property type="entry name" value="Methyltransf_11"/>
    <property type="match status" value="1"/>
</dbReference>
<proteinExistence type="predicted"/>
<dbReference type="PANTHER" id="PTHR43464:SF19">
    <property type="entry name" value="UBIQUINONE BIOSYNTHESIS O-METHYLTRANSFERASE, MITOCHONDRIAL"/>
    <property type="match status" value="1"/>
</dbReference>
<dbReference type="CDD" id="cd02440">
    <property type="entry name" value="AdoMet_MTases"/>
    <property type="match status" value="1"/>
</dbReference>
<name>A0A0P6W0Q4_9BACI</name>
<dbReference type="Proteomes" id="UP000050398">
    <property type="component" value="Unassembled WGS sequence"/>
</dbReference>
<evidence type="ECO:0000259" key="4">
    <source>
        <dbReference type="Pfam" id="PF08241"/>
    </source>
</evidence>
<keyword evidence="1 5" id="KW-0489">Methyltransferase</keyword>
<dbReference type="InterPro" id="IPR029063">
    <property type="entry name" value="SAM-dependent_MTases_sf"/>
</dbReference>
<reference evidence="5 6" key="1">
    <citation type="submission" date="2015-08" db="EMBL/GenBank/DDBJ databases">
        <title>Draft Genome Sequence of Bacillus vietnamensis UCD-SED5.</title>
        <authorList>
            <person name="Lee R.D."/>
            <person name="Jospin G."/>
            <person name="Lang J.M."/>
            <person name="Coil D.A."/>
            <person name="Eisen J.A."/>
        </authorList>
    </citation>
    <scope>NUCLEOTIDE SEQUENCE [LARGE SCALE GENOMIC DNA]</scope>
    <source>
        <strain evidence="5 6">UCD-SED5</strain>
    </source>
</reference>
<dbReference type="SUPFAM" id="SSF53335">
    <property type="entry name" value="S-adenosyl-L-methionine-dependent methyltransferases"/>
    <property type="match status" value="1"/>
</dbReference>
<dbReference type="Gene3D" id="3.40.50.150">
    <property type="entry name" value="Vaccinia Virus protein VP39"/>
    <property type="match status" value="1"/>
</dbReference>
<feature type="domain" description="Methyltransferase type 11" evidence="4">
    <location>
        <begin position="48"/>
        <end position="140"/>
    </location>
</feature>
<keyword evidence="3" id="KW-0949">S-adenosyl-L-methionine</keyword>
<dbReference type="EMBL" id="LIXZ01000011">
    <property type="protein sequence ID" value="KPL58902.1"/>
    <property type="molecule type" value="Genomic_DNA"/>
</dbReference>
<sequence length="246" mass="28544">MKQNIYDNSTFFEGYMNLRDSKMTYNDFLEQPAMKEALPDLKGKRVMDLGCGTGELSKYCIEMGAAAVVGVDISEKMITRALRENKDDNITYICSPIEDLSNQTEPFDLIVSSLAIHYIEDYESLIEKLHTLLKPGGILIYSTEHPVVTARKDMKNWWKNENGERLHWALDHYREEGKREQHWYVDGVIKYHRTIPTLVNGLICHGFMLEKMLEPLPTKEGLNLMPDLKNEERRPSFLIIKSRKID</sequence>
<dbReference type="InterPro" id="IPR013216">
    <property type="entry name" value="Methyltransf_11"/>
</dbReference>
<dbReference type="PATRIC" id="fig|218284.4.peg.1076"/>
<organism evidence="5 6">
    <name type="scientific">Rossellomorea vietnamensis</name>
    <dbReference type="NCBI Taxonomy" id="218284"/>
    <lineage>
        <taxon>Bacteria</taxon>
        <taxon>Bacillati</taxon>
        <taxon>Bacillota</taxon>
        <taxon>Bacilli</taxon>
        <taxon>Bacillales</taxon>
        <taxon>Bacillaceae</taxon>
        <taxon>Rossellomorea</taxon>
    </lineage>
</organism>
<keyword evidence="2 5" id="KW-0808">Transferase</keyword>
<evidence type="ECO:0000313" key="6">
    <source>
        <dbReference type="Proteomes" id="UP000050398"/>
    </source>
</evidence>
<evidence type="ECO:0000256" key="3">
    <source>
        <dbReference type="ARBA" id="ARBA00022691"/>
    </source>
</evidence>
<comment type="caution">
    <text evidence="5">The sequence shown here is derived from an EMBL/GenBank/DDBJ whole genome shotgun (WGS) entry which is preliminary data.</text>
</comment>
<evidence type="ECO:0000256" key="2">
    <source>
        <dbReference type="ARBA" id="ARBA00022679"/>
    </source>
</evidence>
<protein>
    <submittedName>
        <fullName evidence="5">Methyltransferase</fullName>
    </submittedName>
</protein>
<dbReference type="GO" id="GO:0032259">
    <property type="term" value="P:methylation"/>
    <property type="evidence" value="ECO:0007669"/>
    <property type="project" value="UniProtKB-KW"/>
</dbReference>
<dbReference type="AlphaFoldDB" id="A0A0P6W0Q4"/>
<evidence type="ECO:0000256" key="1">
    <source>
        <dbReference type="ARBA" id="ARBA00022603"/>
    </source>
</evidence>
<dbReference type="PANTHER" id="PTHR43464">
    <property type="entry name" value="METHYLTRANSFERASE"/>
    <property type="match status" value="1"/>
</dbReference>
<dbReference type="GO" id="GO:0008757">
    <property type="term" value="F:S-adenosylmethionine-dependent methyltransferase activity"/>
    <property type="evidence" value="ECO:0007669"/>
    <property type="project" value="InterPro"/>
</dbReference>
<gene>
    <name evidence="5" type="ORF">AM506_14480</name>
</gene>
<accession>A0A0P6W0Q4</accession>